<evidence type="ECO:0000256" key="4">
    <source>
        <dbReference type="ARBA" id="ARBA00022737"/>
    </source>
</evidence>
<sequence>MGIGGFLSLANLASGQVLVIDINGDIRILNNGEQPLPGELVLDFPSMEQVDHVNDISAQQVDDNGQLNDVSQDIAGIISAIEQGEDPTLSDPELAPAAGGPQGSSLGLSGTVGRDGSEVLAETIFQTEGASPLLLSRTQSQSLLQLLNSPADSLTGITPTTPTIPATPQNPPTAVDDPVGFSLTQGDMSPATGASSGWGDVTLSGSFNGIDATVNVLDDDRIGVTDGASWAGPTGQLQYDRESGQSERLSIKFAQPATEGRFAVTNLYTNEGEGKANHETGTWVAYLNGVAVASGVIEAANNGGKTFVDIDTDGYAFDEVVFQANEYGNGLVDDTQNDSSDFYIAGIEVSSKDTYATNQGEELRIPIADILANDSDLDGDTLTITFVNADGTRGEARIEGDEIVFQPNGATFGSTQLEYQITDGNGGFDEAIINVIVNPKPEDSLVSGVFLRDSDGVEQDTNQVNEGESLIYTVVLDKPTFGPTTFDALFSGSADGSDVDYSSLTFTNGVTLVEGANPGEFQFVVPEGVKEFDVYVPTIVDGQQEDPEQLTLTVGSTNSDGALVESSGSGTIIDNSAPSFDSDPFAYQLSQGDMRTADNGKDAPEDNELQWQDVTLSAQFGSQTANVSVDSNNGQVGIDDGAPHNGPTGQIQYDRESGTSEKLSVKLDAPATSGSFTISRLFANEGEGNDNHEAGSWIAYLDGVAVASGSFDGADLGRGNKGEFQIETNGYAFDEVVFSATEYSEGVQTESAEGKQDSSDYFLAGIEVEAKDGFTIIRGTTLTIPAELLLNNAHDLEGDKLSIGDISVPYAAGGVKIVDGNIEFYSRSAYKGDTVISVEIVDEHGGSTVAEIPVSLKGAPHAAEVISEDLTAIAVNGDEYSQLEVAFDKVTLEPTMYQLDFSFINGQIDAANDLSFTNGVKVISQDSSSFILEIPEGIKDFDIYVDADKLPAGSDATIVAAETLSSTKSATDGNDIIVGEESDDQLEGKAGDDLLVARAGDDTLLGGLGEDTLIGGLGADILTGGDEADIFKWLDFESSATNIDTVTDFELGADKLDVTELLGNEPSMQDMLDNIVIEKGNNLDITLSDGDGSGIKISLENSNNQFDSIDSGPVTGDNLKVLVDSLFVNLPD</sequence>
<proteinExistence type="predicted"/>
<evidence type="ECO:0000259" key="8">
    <source>
        <dbReference type="Pfam" id="PF17892"/>
    </source>
</evidence>
<dbReference type="InterPro" id="IPR050557">
    <property type="entry name" value="RTX_toxin/Mannuronan_C5-epim"/>
</dbReference>
<accession>A0A1E3WPB5</accession>
<evidence type="ECO:0000259" key="7">
    <source>
        <dbReference type="Pfam" id="PF08548"/>
    </source>
</evidence>
<dbReference type="Gene3D" id="2.60.40.2810">
    <property type="match status" value="1"/>
</dbReference>
<evidence type="ECO:0000313" key="9">
    <source>
        <dbReference type="EMBL" id="ODS11347.1"/>
    </source>
</evidence>
<dbReference type="InterPro" id="IPR011049">
    <property type="entry name" value="Serralysin-like_metalloprot_C"/>
</dbReference>
<dbReference type="GO" id="GO:0016787">
    <property type="term" value="F:hydrolase activity"/>
    <property type="evidence" value="ECO:0007669"/>
    <property type="project" value="UniProtKB-KW"/>
</dbReference>
<dbReference type="GO" id="GO:0005615">
    <property type="term" value="C:extracellular space"/>
    <property type="evidence" value="ECO:0007669"/>
    <property type="project" value="InterPro"/>
</dbReference>
<comment type="caution">
    <text evidence="9">The sequence shown here is derived from an EMBL/GenBank/DDBJ whole genome shotgun (WGS) entry which is preliminary data.</text>
</comment>
<keyword evidence="4" id="KW-0677">Repeat</keyword>
<evidence type="ECO:0000256" key="1">
    <source>
        <dbReference type="ARBA" id="ARBA00001913"/>
    </source>
</evidence>
<name>A0A1E3WPB5_9VIBR</name>
<dbReference type="InterPro" id="IPR041690">
    <property type="entry name" value="Cadherin_5"/>
</dbReference>
<dbReference type="Pfam" id="PF17963">
    <property type="entry name" value="Big_9"/>
    <property type="match status" value="1"/>
</dbReference>
<evidence type="ECO:0000313" key="10">
    <source>
        <dbReference type="Proteomes" id="UP000095131"/>
    </source>
</evidence>
<dbReference type="Pfam" id="PF17892">
    <property type="entry name" value="Cadherin_5"/>
    <property type="match status" value="1"/>
</dbReference>
<dbReference type="InterPro" id="IPR013858">
    <property type="entry name" value="Peptidase_M10B_C"/>
</dbReference>
<feature type="domain" description="Peptidase M10 serralysin C-terminal" evidence="7">
    <location>
        <begin position="1006"/>
        <end position="1069"/>
    </location>
</feature>
<dbReference type="GO" id="GO:0005509">
    <property type="term" value="F:calcium ion binding"/>
    <property type="evidence" value="ECO:0007669"/>
    <property type="project" value="InterPro"/>
</dbReference>
<keyword evidence="5" id="KW-0106">Calcium</keyword>
<dbReference type="Gene3D" id="2.150.10.10">
    <property type="entry name" value="Serralysin-like metalloprotease, C-terminal"/>
    <property type="match status" value="1"/>
</dbReference>
<dbReference type="OrthoDB" id="9805100at2"/>
<protein>
    <submittedName>
        <fullName evidence="9">Serralysin</fullName>
        <ecNumber evidence="9">3.4.24.40</ecNumber>
    </submittedName>
</protein>
<feature type="compositionally biased region" description="Low complexity" evidence="6">
    <location>
        <begin position="94"/>
        <end position="108"/>
    </location>
</feature>
<reference evidence="9 10" key="1">
    <citation type="submission" date="2016-08" db="EMBL/GenBank/DDBJ databases">
        <title>Genome sequencing of Vibrio scophthalmi strain FP3289, an isolated from Paralichthys olivaceus.</title>
        <authorList>
            <person name="Han H.-J."/>
        </authorList>
    </citation>
    <scope>NUCLEOTIDE SEQUENCE [LARGE SCALE GENOMIC DNA]</scope>
    <source>
        <strain evidence="9 10">FP3289</strain>
    </source>
</reference>
<comment type="subcellular location">
    <subcellularLocation>
        <location evidence="2">Secreted</location>
    </subcellularLocation>
</comment>
<dbReference type="PANTHER" id="PTHR38340">
    <property type="entry name" value="S-LAYER PROTEIN"/>
    <property type="match status" value="1"/>
</dbReference>
<evidence type="ECO:0000256" key="3">
    <source>
        <dbReference type="ARBA" id="ARBA00022525"/>
    </source>
</evidence>
<dbReference type="Proteomes" id="UP000095131">
    <property type="component" value="Unassembled WGS sequence"/>
</dbReference>
<dbReference type="AlphaFoldDB" id="A0A1E3WPB5"/>
<organism evidence="9 10">
    <name type="scientific">Vibrio scophthalmi</name>
    <dbReference type="NCBI Taxonomy" id="45658"/>
    <lineage>
        <taxon>Bacteria</taxon>
        <taxon>Pseudomonadati</taxon>
        <taxon>Pseudomonadota</taxon>
        <taxon>Gammaproteobacteria</taxon>
        <taxon>Vibrionales</taxon>
        <taxon>Vibrionaceae</taxon>
        <taxon>Vibrio</taxon>
    </lineage>
</organism>
<dbReference type="EC" id="3.4.24.40" evidence="9"/>
<dbReference type="Pfam" id="PF00353">
    <property type="entry name" value="HemolysinCabind"/>
    <property type="match status" value="1"/>
</dbReference>
<dbReference type="Pfam" id="PF08548">
    <property type="entry name" value="Peptidase_M10_C"/>
    <property type="match status" value="1"/>
</dbReference>
<evidence type="ECO:0000256" key="2">
    <source>
        <dbReference type="ARBA" id="ARBA00004613"/>
    </source>
</evidence>
<dbReference type="PANTHER" id="PTHR38340:SF1">
    <property type="entry name" value="S-LAYER PROTEIN"/>
    <property type="match status" value="1"/>
</dbReference>
<dbReference type="PROSITE" id="PS00330">
    <property type="entry name" value="HEMOLYSIN_CALCIUM"/>
    <property type="match status" value="2"/>
</dbReference>
<dbReference type="PATRIC" id="fig|45658.8.peg.1613"/>
<dbReference type="RefSeq" id="WP_069446638.1">
    <property type="nucleotide sequence ID" value="NZ_MDCJ01000002.1"/>
</dbReference>
<dbReference type="InterPro" id="IPR001343">
    <property type="entry name" value="Hemolysn_Ca-bd"/>
</dbReference>
<dbReference type="Gene3D" id="2.60.40.2030">
    <property type="match status" value="1"/>
</dbReference>
<keyword evidence="3" id="KW-0964">Secreted</keyword>
<evidence type="ECO:0000256" key="6">
    <source>
        <dbReference type="SAM" id="MobiDB-lite"/>
    </source>
</evidence>
<gene>
    <name evidence="9" type="ORF">VSF3289_01612</name>
</gene>
<dbReference type="InterPro" id="IPR018511">
    <property type="entry name" value="Hemolysin-typ_Ca-bd_CS"/>
</dbReference>
<dbReference type="InterPro" id="IPR038081">
    <property type="entry name" value="CalX-like_sf"/>
</dbReference>
<dbReference type="SUPFAM" id="SSF51120">
    <property type="entry name" value="beta-Roll"/>
    <property type="match status" value="1"/>
</dbReference>
<dbReference type="PRINTS" id="PR00313">
    <property type="entry name" value="CABNDNGRPT"/>
</dbReference>
<evidence type="ECO:0000256" key="5">
    <source>
        <dbReference type="ARBA" id="ARBA00022837"/>
    </source>
</evidence>
<feature type="domain" description="Cadherin-like" evidence="8">
    <location>
        <begin position="776"/>
        <end position="853"/>
    </location>
</feature>
<feature type="region of interest" description="Disordered" evidence="6">
    <location>
        <begin position="86"/>
        <end position="108"/>
    </location>
</feature>
<dbReference type="EMBL" id="MDCJ01000002">
    <property type="protein sequence ID" value="ODS11347.1"/>
    <property type="molecule type" value="Genomic_DNA"/>
</dbReference>
<comment type="cofactor">
    <cofactor evidence="1">
        <name>Ca(2+)</name>
        <dbReference type="ChEBI" id="CHEBI:29108"/>
    </cofactor>
</comment>
<dbReference type="SUPFAM" id="SSF141072">
    <property type="entry name" value="CalX-like"/>
    <property type="match status" value="1"/>
</dbReference>
<keyword evidence="9" id="KW-0378">Hydrolase</keyword>